<comment type="similarity">
    <text evidence="1 5">Belongs to the iron/ascorbate-dependent oxidoreductase family.</text>
</comment>
<dbReference type="Proteomes" id="UP000251993">
    <property type="component" value="Chromosome"/>
</dbReference>
<dbReference type="KEGG" id="run:DR864_17490"/>
<dbReference type="GO" id="GO:0046872">
    <property type="term" value="F:metal ion binding"/>
    <property type="evidence" value="ECO:0007669"/>
    <property type="project" value="UniProtKB-KW"/>
</dbReference>
<evidence type="ECO:0000313" key="8">
    <source>
        <dbReference type="Proteomes" id="UP000251993"/>
    </source>
</evidence>
<dbReference type="SUPFAM" id="SSF51197">
    <property type="entry name" value="Clavaminate synthase-like"/>
    <property type="match status" value="1"/>
</dbReference>
<accession>A0A344TL87</accession>
<feature type="domain" description="Fe2OG dioxygenase" evidence="6">
    <location>
        <begin position="169"/>
        <end position="277"/>
    </location>
</feature>
<evidence type="ECO:0000256" key="5">
    <source>
        <dbReference type="RuleBase" id="RU003682"/>
    </source>
</evidence>
<dbReference type="InterPro" id="IPR027443">
    <property type="entry name" value="IPNS-like_sf"/>
</dbReference>
<dbReference type="PROSITE" id="PS51471">
    <property type="entry name" value="FE2OG_OXY"/>
    <property type="match status" value="1"/>
</dbReference>
<dbReference type="Pfam" id="PF14226">
    <property type="entry name" value="DIOX_N"/>
    <property type="match status" value="1"/>
</dbReference>
<dbReference type="InterPro" id="IPR005123">
    <property type="entry name" value="Oxoglu/Fe-dep_dioxygenase_dom"/>
</dbReference>
<keyword evidence="4 5" id="KW-0408">Iron</keyword>
<name>A0A344TL87_9BACT</name>
<evidence type="ECO:0000256" key="3">
    <source>
        <dbReference type="ARBA" id="ARBA00023002"/>
    </source>
</evidence>
<gene>
    <name evidence="7" type="ORF">DR864_17490</name>
</gene>
<keyword evidence="8" id="KW-1185">Reference proteome</keyword>
<reference evidence="7 8" key="1">
    <citation type="submission" date="2018-07" db="EMBL/GenBank/DDBJ databases">
        <title>Genome sequencing of Runella.</title>
        <authorList>
            <person name="Baek M.-G."/>
            <person name="Yi H."/>
        </authorList>
    </citation>
    <scope>NUCLEOTIDE SEQUENCE [LARGE SCALE GENOMIC DNA]</scope>
    <source>
        <strain evidence="7 8">HYN0085</strain>
    </source>
</reference>
<evidence type="ECO:0000256" key="2">
    <source>
        <dbReference type="ARBA" id="ARBA00022723"/>
    </source>
</evidence>
<dbReference type="OrthoDB" id="21825at2"/>
<keyword evidence="2 5" id="KW-0479">Metal-binding</keyword>
<protein>
    <submittedName>
        <fullName evidence="7">Isopenicillin N synthase family oxygenase</fullName>
    </submittedName>
</protein>
<keyword evidence="3 5" id="KW-0560">Oxidoreductase</keyword>
<evidence type="ECO:0000313" key="7">
    <source>
        <dbReference type="EMBL" id="AXE19408.1"/>
    </source>
</evidence>
<evidence type="ECO:0000256" key="4">
    <source>
        <dbReference type="ARBA" id="ARBA00023004"/>
    </source>
</evidence>
<evidence type="ECO:0000256" key="1">
    <source>
        <dbReference type="ARBA" id="ARBA00008056"/>
    </source>
</evidence>
<dbReference type="InterPro" id="IPR026992">
    <property type="entry name" value="DIOX_N"/>
</dbReference>
<dbReference type="PRINTS" id="PR00682">
    <property type="entry name" value="IPNSYNTHASE"/>
</dbReference>
<dbReference type="RefSeq" id="WP_114068180.1">
    <property type="nucleotide sequence ID" value="NZ_CP030850.1"/>
</dbReference>
<dbReference type="GO" id="GO:0016491">
    <property type="term" value="F:oxidoreductase activity"/>
    <property type="evidence" value="ECO:0007669"/>
    <property type="project" value="UniProtKB-KW"/>
</dbReference>
<dbReference type="InterPro" id="IPR044861">
    <property type="entry name" value="IPNS-like_FE2OG_OXY"/>
</dbReference>
<dbReference type="Pfam" id="PF03171">
    <property type="entry name" value="2OG-FeII_Oxy"/>
    <property type="match status" value="1"/>
</dbReference>
<dbReference type="Gene3D" id="2.60.120.330">
    <property type="entry name" value="B-lactam Antibiotic, Isopenicillin N Synthase, Chain"/>
    <property type="match status" value="1"/>
</dbReference>
<dbReference type="EMBL" id="CP030850">
    <property type="protein sequence ID" value="AXE19408.1"/>
    <property type="molecule type" value="Genomic_DNA"/>
</dbReference>
<sequence length="319" mass="35978">MSETALLDEIPSLDISDFTSGDPARKFQFVQDLGTAFNNIGFVCIKNHGLSEDLRLKLYDSVQQFFKQPDEVKKKYEFSELSGQRGYIGKGKETAKGFKVADLKEFYHVGQPAPEGEMPHNIFPEEVPEFKEYTLKVYETFENTGKTLLRAIAVYLGLDENYFEDKVRNGDSILRALHYFPLDPTTVPDGAVRAAAHGDINLITLLMGASAEGLEVLRRDGKWIAITALPDQIVVNVGDMLDRLTNHNLKSTIHRVVNPPREKMNTSRYSIPFFMHPRGDMNLTCLESCVDANHPKLYVDMTAGEFLNERLIELGLKKA</sequence>
<organism evidence="7 8">
    <name type="scientific">Runella rosea</name>
    <dbReference type="NCBI Taxonomy" id="2259595"/>
    <lineage>
        <taxon>Bacteria</taxon>
        <taxon>Pseudomonadati</taxon>
        <taxon>Bacteroidota</taxon>
        <taxon>Cytophagia</taxon>
        <taxon>Cytophagales</taxon>
        <taxon>Spirosomataceae</taxon>
        <taxon>Runella</taxon>
    </lineage>
</organism>
<dbReference type="PANTHER" id="PTHR10209:SF881">
    <property type="entry name" value="FI07970P-RELATED"/>
    <property type="match status" value="1"/>
</dbReference>
<dbReference type="AlphaFoldDB" id="A0A344TL87"/>
<evidence type="ECO:0000259" key="6">
    <source>
        <dbReference type="PROSITE" id="PS51471"/>
    </source>
</evidence>
<dbReference type="PANTHER" id="PTHR10209">
    <property type="entry name" value="OXIDOREDUCTASE, 2OG-FE II OXYGENASE FAMILY PROTEIN"/>
    <property type="match status" value="1"/>
</dbReference>
<proteinExistence type="inferred from homology"/>